<gene>
    <name evidence="2" type="ordered locus">MLP_15520</name>
</gene>
<dbReference type="Proteomes" id="UP000007947">
    <property type="component" value="Chromosome"/>
</dbReference>
<feature type="domain" description="Phosphodiester glycosidase" evidence="1">
    <location>
        <begin position="126"/>
        <end position="306"/>
    </location>
</feature>
<keyword evidence="3" id="KW-1185">Reference proteome</keyword>
<evidence type="ECO:0000313" key="2">
    <source>
        <dbReference type="EMBL" id="BAK34566.1"/>
    </source>
</evidence>
<dbReference type="Pfam" id="PF09992">
    <property type="entry name" value="NAGPA"/>
    <property type="match status" value="1"/>
</dbReference>
<dbReference type="OrthoDB" id="9809781at2"/>
<dbReference type="AlphaFoldDB" id="F5XR76"/>
<dbReference type="EMBL" id="AP012204">
    <property type="protein sequence ID" value="BAK34566.1"/>
    <property type="molecule type" value="Genomic_DNA"/>
</dbReference>
<organism evidence="2 3">
    <name type="scientific">Microlunatus phosphovorus (strain ATCC 700054 / DSM 10555 / JCM 9379 / NBRC 101784 / NCIMB 13414 / VKM Ac-1990 / NM-1)</name>
    <dbReference type="NCBI Taxonomy" id="1032480"/>
    <lineage>
        <taxon>Bacteria</taxon>
        <taxon>Bacillati</taxon>
        <taxon>Actinomycetota</taxon>
        <taxon>Actinomycetes</taxon>
        <taxon>Propionibacteriales</taxon>
        <taxon>Propionibacteriaceae</taxon>
        <taxon>Microlunatus</taxon>
    </lineage>
</organism>
<dbReference type="PANTHER" id="PTHR40446:SF2">
    <property type="entry name" value="N-ACETYLGLUCOSAMINE-1-PHOSPHODIESTER ALPHA-N-ACETYLGLUCOSAMINIDASE"/>
    <property type="match status" value="1"/>
</dbReference>
<protein>
    <recommendedName>
        <fullName evidence="1">Phosphodiester glycosidase domain-containing protein</fullName>
    </recommendedName>
</protein>
<evidence type="ECO:0000259" key="1">
    <source>
        <dbReference type="Pfam" id="PF09992"/>
    </source>
</evidence>
<dbReference type="eggNOG" id="COG4632">
    <property type="taxonomic scope" value="Bacteria"/>
</dbReference>
<dbReference type="HOGENOM" id="CLU_049565_0_0_11"/>
<accession>F5XR76</accession>
<evidence type="ECO:0000313" key="3">
    <source>
        <dbReference type="Proteomes" id="UP000007947"/>
    </source>
</evidence>
<dbReference type="RefSeq" id="WP_013862449.1">
    <property type="nucleotide sequence ID" value="NC_015635.1"/>
</dbReference>
<name>F5XR76_MICPN</name>
<reference evidence="2 3" key="1">
    <citation type="submission" date="2011-05" db="EMBL/GenBank/DDBJ databases">
        <title>Whole genome sequence of Microlunatus phosphovorus NM-1.</title>
        <authorList>
            <person name="Hosoyama A."/>
            <person name="Sasaki K."/>
            <person name="Harada T."/>
            <person name="Igarashi R."/>
            <person name="Kawakoshi A."/>
            <person name="Sasagawa M."/>
            <person name="Fukada J."/>
            <person name="Nakamura S."/>
            <person name="Katano Y."/>
            <person name="Hanada S."/>
            <person name="Kamagata Y."/>
            <person name="Nakamura N."/>
            <person name="Yamazaki S."/>
            <person name="Fujita N."/>
        </authorList>
    </citation>
    <scope>NUCLEOTIDE SEQUENCE [LARGE SCALE GENOMIC DNA]</scope>
    <source>
        <strain evidence="3">ATCC 700054 / DSM 10555 / JCM 9379 / NBRC 101784 / NCIMB 13414 / VKM Ac-1990 / NM-1</strain>
    </source>
</reference>
<sequence length="308" mass="31609">MSGVSRRGFIVGGLGLLAGIGGTAGWAADRYLIPHVEVTSTDTLGTGDVTVAAAAKNGQASATGYASSTATISIDTVVTGSGNDKVTAYVADVQVSDATIIRAAFAEDTFGTNVIAKTSDIAAQAGAVLAINGDYYGFRDTGIVIRNGVAYRDAGARQGLLLRTDGTLSLYDETSTSADDLLAKGAWQTWSFGPGLVNGGAIVEGIDDVEIDTNVGNHSVQGNQPRTAIGMIAANHFLFAAVDGRSAGYSRGMTMTELAQLLLDRGVQVGYNLDGGGSTTMVLDGDLINDPLGRDRERGTSDIIYVAG</sequence>
<dbReference type="STRING" id="1032480.MLP_15520"/>
<dbReference type="KEGG" id="mph:MLP_15520"/>
<proteinExistence type="predicted"/>
<dbReference type="InterPro" id="IPR018711">
    <property type="entry name" value="NAGPA"/>
</dbReference>
<dbReference type="PANTHER" id="PTHR40446">
    <property type="entry name" value="N-ACETYLGLUCOSAMINE-1-PHOSPHODIESTER ALPHA-N-ACETYLGLUCOSAMINIDASE"/>
    <property type="match status" value="1"/>
</dbReference>